<dbReference type="PROSITE" id="PS00462">
    <property type="entry name" value="G_GLU_TRANSPEPTIDASE"/>
    <property type="match status" value="1"/>
</dbReference>
<accession>A0ABX1VAX3</accession>
<comment type="similarity">
    <text evidence="3">Belongs to the gamma-glutamyltransferase family.</text>
</comment>
<dbReference type="InterPro" id="IPR043138">
    <property type="entry name" value="GGT_lsub"/>
</dbReference>
<dbReference type="InterPro" id="IPR029055">
    <property type="entry name" value="Ntn_hydrolases_N"/>
</dbReference>
<evidence type="ECO:0000256" key="4">
    <source>
        <dbReference type="ARBA" id="ARBA00047417"/>
    </source>
</evidence>
<dbReference type="Proteomes" id="UP000609651">
    <property type="component" value="Unassembled WGS sequence"/>
</dbReference>
<dbReference type="InterPro" id="IPR000101">
    <property type="entry name" value="GGT_peptidase"/>
</dbReference>
<gene>
    <name evidence="5" type="primary">ggt</name>
    <name evidence="5" type="ORF">LzC2_05610</name>
</gene>
<organism evidence="5 6">
    <name type="scientific">Alienimonas chondri</name>
    <dbReference type="NCBI Taxonomy" id="2681879"/>
    <lineage>
        <taxon>Bacteria</taxon>
        <taxon>Pseudomonadati</taxon>
        <taxon>Planctomycetota</taxon>
        <taxon>Planctomycetia</taxon>
        <taxon>Planctomycetales</taxon>
        <taxon>Planctomycetaceae</taxon>
        <taxon>Alienimonas</taxon>
    </lineage>
</organism>
<dbReference type="PRINTS" id="PR01210">
    <property type="entry name" value="GGTRANSPTASE"/>
</dbReference>
<dbReference type="EC" id="3.4.19.13" evidence="5"/>
<dbReference type="InterPro" id="IPR055262">
    <property type="entry name" value="GGT_CS"/>
</dbReference>
<dbReference type="Pfam" id="PF01019">
    <property type="entry name" value="G_glu_transpept"/>
    <property type="match status" value="1"/>
</dbReference>
<dbReference type="EMBL" id="WTPX01000009">
    <property type="protein sequence ID" value="NNJ24503.1"/>
    <property type="molecule type" value="Genomic_DNA"/>
</dbReference>
<dbReference type="InterPro" id="IPR043137">
    <property type="entry name" value="GGT_ssub_C"/>
</dbReference>
<dbReference type="Gene3D" id="1.10.246.130">
    <property type="match status" value="1"/>
</dbReference>
<dbReference type="PANTHER" id="PTHR11686:SF9">
    <property type="entry name" value="RE13973P"/>
    <property type="match status" value="1"/>
</dbReference>
<evidence type="ECO:0000256" key="2">
    <source>
        <dbReference type="ARBA" id="ARBA00001089"/>
    </source>
</evidence>
<sequence length="519" mass="54108">MRAGGNAVDAAVATSLALSVVRPYSCGLGGGGFLVFYDAAAGECRALDYREVAPAAATRDMFLDDPASSRRGGKAVATPGTVAGLCFAQREWGVLDRAVVFAPAIRLAREGVPLDDHDRVRRLKFLAEFEADPALKTKFAAFWSQYLFSGELPGAGEPVPSPQLALLERIAAEGPAAFYQGSNAEALVRTVREAGGVMTEADLAAYRPRPVEPIAGTFDGMSLYVMPPPSSGGVAMLETLNLIAARERIAGRVALDSPAGRHRLVEALKHSFADRAAYLGDPYFAARAGSPIPTARLISPAYADSLAVKIDPTRTFPPAYYGRVAPVRDGGTSHLSVIDAAGNAVACTETINLEFGSLVVTEAGVVLNDEMDDFAAVPGEPNAFGLIQSEANAVGPGRVPLSSMSPTIGVRDGRAVLAAGASGGPRIISATLQVVLNRVRGGMSPAEAVAAPRLHHQWVPDRVDVEPAMYGAVRRDLEPLGHELRERAGLGVAQIAVRNADGTLSAAADPRKGGGADGL</sequence>
<comment type="catalytic activity">
    <reaction evidence="4">
        <text>an N-terminal (5-L-glutamyl)-[peptide] + an alpha-amino acid = 5-L-glutamyl amino acid + an N-terminal L-alpha-aminoacyl-[peptide]</text>
        <dbReference type="Rhea" id="RHEA:23904"/>
        <dbReference type="Rhea" id="RHEA-COMP:9780"/>
        <dbReference type="Rhea" id="RHEA-COMP:9795"/>
        <dbReference type="ChEBI" id="CHEBI:77644"/>
        <dbReference type="ChEBI" id="CHEBI:78597"/>
        <dbReference type="ChEBI" id="CHEBI:78599"/>
        <dbReference type="ChEBI" id="CHEBI:78608"/>
        <dbReference type="EC" id="2.3.2.2"/>
    </reaction>
</comment>
<reference evidence="5 6" key="1">
    <citation type="journal article" date="2020" name="Syst. Appl. Microbiol.">
        <title>Alienimonas chondri sp. nov., a novel planctomycete isolated from the biofilm of the red alga Chondrus crispus.</title>
        <authorList>
            <person name="Vitorino I."/>
            <person name="Albuquerque L."/>
            <person name="Wiegand S."/>
            <person name="Kallscheuer N."/>
            <person name="da Costa M.S."/>
            <person name="Lobo-da-Cunha A."/>
            <person name="Jogler C."/>
            <person name="Lage O.M."/>
        </authorList>
    </citation>
    <scope>NUCLEOTIDE SEQUENCE [LARGE SCALE GENOMIC DNA]</scope>
    <source>
        <strain evidence="5 6">LzC2</strain>
    </source>
</reference>
<dbReference type="PANTHER" id="PTHR11686">
    <property type="entry name" value="GAMMA GLUTAMYL TRANSPEPTIDASE"/>
    <property type="match status" value="1"/>
</dbReference>
<keyword evidence="6" id="KW-1185">Reference proteome</keyword>
<comment type="catalytic activity">
    <reaction evidence="2">
        <text>glutathione + H2O = L-cysteinylglycine + L-glutamate</text>
        <dbReference type="Rhea" id="RHEA:28807"/>
        <dbReference type="ChEBI" id="CHEBI:15377"/>
        <dbReference type="ChEBI" id="CHEBI:29985"/>
        <dbReference type="ChEBI" id="CHEBI:57925"/>
        <dbReference type="ChEBI" id="CHEBI:61694"/>
        <dbReference type="EC" id="3.4.19.13"/>
    </reaction>
</comment>
<dbReference type="NCBIfam" id="TIGR00066">
    <property type="entry name" value="g_glut_trans"/>
    <property type="match status" value="1"/>
</dbReference>
<keyword evidence="5" id="KW-0378">Hydrolase</keyword>
<dbReference type="Gene3D" id="3.60.20.40">
    <property type="match status" value="1"/>
</dbReference>
<protein>
    <submittedName>
        <fullName evidence="5">Glutathione hydrolase proenzyme</fullName>
        <ecNumber evidence="5">3.4.19.13</ecNumber>
    </submittedName>
</protein>
<name>A0ABX1VAX3_9PLAN</name>
<dbReference type="SUPFAM" id="SSF56235">
    <property type="entry name" value="N-terminal nucleophile aminohydrolases (Ntn hydrolases)"/>
    <property type="match status" value="1"/>
</dbReference>
<evidence type="ECO:0000256" key="1">
    <source>
        <dbReference type="ARBA" id="ARBA00001049"/>
    </source>
</evidence>
<evidence type="ECO:0000313" key="6">
    <source>
        <dbReference type="Proteomes" id="UP000609651"/>
    </source>
</evidence>
<evidence type="ECO:0000313" key="5">
    <source>
        <dbReference type="EMBL" id="NNJ24503.1"/>
    </source>
</evidence>
<evidence type="ECO:0000256" key="3">
    <source>
        <dbReference type="ARBA" id="ARBA00009381"/>
    </source>
</evidence>
<comment type="catalytic activity">
    <reaction evidence="1">
        <text>an S-substituted glutathione + H2O = an S-substituted L-cysteinylglycine + L-glutamate</text>
        <dbReference type="Rhea" id="RHEA:59468"/>
        <dbReference type="ChEBI" id="CHEBI:15377"/>
        <dbReference type="ChEBI" id="CHEBI:29985"/>
        <dbReference type="ChEBI" id="CHEBI:90779"/>
        <dbReference type="ChEBI" id="CHEBI:143103"/>
        <dbReference type="EC" id="3.4.19.13"/>
    </reaction>
</comment>
<dbReference type="GO" id="GO:0036374">
    <property type="term" value="F:glutathione hydrolase activity"/>
    <property type="evidence" value="ECO:0007669"/>
    <property type="project" value="UniProtKB-EC"/>
</dbReference>
<proteinExistence type="inferred from homology"/>
<comment type="caution">
    <text evidence="5">The sequence shown here is derived from an EMBL/GenBank/DDBJ whole genome shotgun (WGS) entry which is preliminary data.</text>
</comment>